<dbReference type="RefSeq" id="WP_264729834.1">
    <property type="nucleotide sequence ID" value="NZ_JAPDNR010000001.1"/>
</dbReference>
<evidence type="ECO:0000256" key="2">
    <source>
        <dbReference type="PROSITE-ProRule" id="PRU00335"/>
    </source>
</evidence>
<evidence type="ECO:0000259" key="3">
    <source>
        <dbReference type="PROSITE" id="PS50977"/>
    </source>
</evidence>
<dbReference type="PROSITE" id="PS50977">
    <property type="entry name" value="HTH_TETR_2"/>
    <property type="match status" value="1"/>
</dbReference>
<feature type="DNA-binding region" description="H-T-H motif" evidence="2">
    <location>
        <begin position="35"/>
        <end position="54"/>
    </location>
</feature>
<dbReference type="Proteomes" id="UP001207742">
    <property type="component" value="Unassembled WGS sequence"/>
</dbReference>
<evidence type="ECO:0000313" key="5">
    <source>
        <dbReference type="Proteomes" id="UP001207742"/>
    </source>
</evidence>
<protein>
    <submittedName>
        <fullName evidence="4">TetR/AcrR family transcriptional regulator</fullName>
    </submittedName>
</protein>
<dbReference type="Gene3D" id="1.10.357.10">
    <property type="entry name" value="Tetracycline Repressor, domain 2"/>
    <property type="match status" value="1"/>
</dbReference>
<dbReference type="SUPFAM" id="SSF46689">
    <property type="entry name" value="Homeodomain-like"/>
    <property type="match status" value="1"/>
</dbReference>
<evidence type="ECO:0000256" key="1">
    <source>
        <dbReference type="ARBA" id="ARBA00023125"/>
    </source>
</evidence>
<dbReference type="EMBL" id="JAPDNS010000001">
    <property type="protein sequence ID" value="MCW3484301.1"/>
    <property type="molecule type" value="Genomic_DNA"/>
</dbReference>
<keyword evidence="1 2" id="KW-0238">DNA-binding</keyword>
<proteinExistence type="predicted"/>
<sequence length="224" mass="26023">MFATQTFLNLPHKRQQQIINTAVEEFALKEYESASLSAIVQKLALAKGSFYRYFKNKEHLYRYLLSYVVDFRLEKEKEWLQPPAKDFFALLTERFKAEIRFDLAYPGFSSFLHNVAQEKNSDELGNIQEYLTASMMKPLIPAIEEQIKLGHIRKDIPATLMAFQVLQVQQNLYNYLAFVYKMDSRKNVRRKKKAFSLPEEDIQQAAAGFALLLKNGLLAPGKKK</sequence>
<evidence type="ECO:0000313" key="4">
    <source>
        <dbReference type="EMBL" id="MCW3484301.1"/>
    </source>
</evidence>
<name>A0ABT3IK13_9BACT</name>
<keyword evidence="5" id="KW-1185">Reference proteome</keyword>
<feature type="domain" description="HTH tetR-type" evidence="3">
    <location>
        <begin position="12"/>
        <end position="72"/>
    </location>
</feature>
<dbReference type="InterPro" id="IPR009057">
    <property type="entry name" value="Homeodomain-like_sf"/>
</dbReference>
<gene>
    <name evidence="4" type="ORF">OL497_10375</name>
</gene>
<comment type="caution">
    <text evidence="4">The sequence shown here is derived from an EMBL/GenBank/DDBJ whole genome shotgun (WGS) entry which is preliminary data.</text>
</comment>
<dbReference type="InterPro" id="IPR050624">
    <property type="entry name" value="HTH-type_Tx_Regulator"/>
</dbReference>
<dbReference type="Pfam" id="PF00440">
    <property type="entry name" value="TetR_N"/>
    <property type="match status" value="1"/>
</dbReference>
<organism evidence="4 5">
    <name type="scientific">Chitinophaga nivalis</name>
    <dbReference type="NCBI Taxonomy" id="2991709"/>
    <lineage>
        <taxon>Bacteria</taxon>
        <taxon>Pseudomonadati</taxon>
        <taxon>Bacteroidota</taxon>
        <taxon>Chitinophagia</taxon>
        <taxon>Chitinophagales</taxon>
        <taxon>Chitinophagaceae</taxon>
        <taxon>Chitinophaga</taxon>
    </lineage>
</organism>
<dbReference type="PANTHER" id="PTHR43479">
    <property type="entry name" value="ACREF/ENVCD OPERON REPRESSOR-RELATED"/>
    <property type="match status" value="1"/>
</dbReference>
<accession>A0ABT3IK13</accession>
<dbReference type="PANTHER" id="PTHR43479:SF11">
    <property type="entry name" value="ACREF_ENVCD OPERON REPRESSOR-RELATED"/>
    <property type="match status" value="1"/>
</dbReference>
<dbReference type="InterPro" id="IPR001647">
    <property type="entry name" value="HTH_TetR"/>
</dbReference>
<reference evidence="4 5" key="1">
    <citation type="submission" date="2022-10" db="EMBL/GenBank/DDBJ databases">
        <title>Chitinophaga nivalis PC15 sp. nov., isolated from Pyeongchang county, South Korea.</title>
        <authorList>
            <person name="Trinh H.N."/>
        </authorList>
    </citation>
    <scope>NUCLEOTIDE SEQUENCE [LARGE SCALE GENOMIC DNA]</scope>
    <source>
        <strain evidence="4 5">PC14</strain>
    </source>
</reference>